<name>A0A2T1C6R7_9CYAN</name>
<organism evidence="2 3">
    <name type="scientific">Merismopedia glauca CCAP 1448/3</name>
    <dbReference type="NCBI Taxonomy" id="1296344"/>
    <lineage>
        <taxon>Bacteria</taxon>
        <taxon>Bacillati</taxon>
        <taxon>Cyanobacteriota</taxon>
        <taxon>Cyanophyceae</taxon>
        <taxon>Synechococcales</taxon>
        <taxon>Merismopediaceae</taxon>
        <taxon>Merismopedia</taxon>
    </lineage>
</organism>
<reference evidence="2 3" key="1">
    <citation type="submission" date="2018-02" db="EMBL/GenBank/DDBJ databases">
        <authorList>
            <person name="Cohen D.B."/>
            <person name="Kent A.D."/>
        </authorList>
    </citation>
    <scope>NUCLEOTIDE SEQUENCE [LARGE SCALE GENOMIC DNA]</scope>
    <source>
        <strain evidence="2 3">CCAP 1448/3</strain>
    </source>
</reference>
<comment type="caution">
    <text evidence="2">The sequence shown here is derived from an EMBL/GenBank/DDBJ whole genome shotgun (WGS) entry which is preliminary data.</text>
</comment>
<dbReference type="AlphaFoldDB" id="A0A2T1C6R7"/>
<sequence length="417" mass="47476">MKVDVNQTDELWDLERPKIPPRSSLFHLEPIGIGTPYVESITSYVARLAEAHSVAVGTLIAAEIHKKFSKSDDIQQYYYPSLVKVYGQYYIKSLNGTSVKAKQFVAALNQLTLRDDLEFLTLLTWAEVLPSQELLRTDFAWCPQCYQEWRDSSKVIYSPLLWSLQSVNICLEHHRPLQSICPQCHQKFVPLWQTTRPGYCLKCDAWLGGHYSSVLQHCPNIAQSLEWDIWVASALGELLSKAVLFNSIPPRDSINKAIKLYANQLTNGNISALGRFLRVNHYKFLHWHQGSTIPIISELLKICYTLSTSVVDFLQVKVNQITLDKLAILASKTSQRRRKSSVTYSSRQDIEATRAAMQQALFEEHPPTLTQLAYRLGYKSYSPLTHISKSLATAIKKRATDYATLKRQVQGATRWLG</sequence>
<dbReference type="Pfam" id="PF06527">
    <property type="entry name" value="TniQ"/>
    <property type="match status" value="1"/>
</dbReference>
<dbReference type="EMBL" id="PVWJ01000021">
    <property type="protein sequence ID" value="PSB03951.1"/>
    <property type="molecule type" value="Genomic_DNA"/>
</dbReference>
<dbReference type="Proteomes" id="UP000238762">
    <property type="component" value="Unassembled WGS sequence"/>
</dbReference>
<evidence type="ECO:0000313" key="2">
    <source>
        <dbReference type="EMBL" id="PSB03951.1"/>
    </source>
</evidence>
<accession>A0A2T1C6R7</accession>
<reference evidence="2 3" key="2">
    <citation type="submission" date="2018-03" db="EMBL/GenBank/DDBJ databases">
        <title>The ancient ancestry and fast evolution of plastids.</title>
        <authorList>
            <person name="Moore K.R."/>
            <person name="Magnabosco C."/>
            <person name="Momper L."/>
            <person name="Gold D.A."/>
            <person name="Bosak T."/>
            <person name="Fournier G.P."/>
        </authorList>
    </citation>
    <scope>NUCLEOTIDE SEQUENCE [LARGE SCALE GENOMIC DNA]</scope>
    <source>
        <strain evidence="2 3">CCAP 1448/3</strain>
    </source>
</reference>
<dbReference type="InterPro" id="IPR009492">
    <property type="entry name" value="TniQ"/>
</dbReference>
<protein>
    <submittedName>
        <fullName evidence="2">TetR family transcriptional regulator</fullName>
    </submittedName>
</protein>
<keyword evidence="3" id="KW-1185">Reference proteome</keyword>
<feature type="domain" description="TniQ" evidence="1">
    <location>
        <begin position="30"/>
        <end position="177"/>
    </location>
</feature>
<dbReference type="RefSeq" id="WP_106287786.1">
    <property type="nucleotide sequence ID" value="NZ_CAWNTC010000230.1"/>
</dbReference>
<gene>
    <name evidence="2" type="ORF">C7B64_06195</name>
</gene>
<evidence type="ECO:0000313" key="3">
    <source>
        <dbReference type="Proteomes" id="UP000238762"/>
    </source>
</evidence>
<dbReference type="OrthoDB" id="7029747at2"/>
<evidence type="ECO:0000259" key="1">
    <source>
        <dbReference type="Pfam" id="PF06527"/>
    </source>
</evidence>
<proteinExistence type="predicted"/>